<evidence type="ECO:0008006" key="3">
    <source>
        <dbReference type="Google" id="ProtNLM"/>
    </source>
</evidence>
<protein>
    <recommendedName>
        <fullName evidence="3">Nucleoid-associated protein YbaB</fullName>
    </recommendedName>
</protein>
<evidence type="ECO:0000313" key="1">
    <source>
        <dbReference type="EMBL" id="EFG78824.1"/>
    </source>
</evidence>
<keyword evidence="2" id="KW-1185">Reference proteome</keyword>
<accession>D5P526</accession>
<sequence length="104" mass="11219">MISSADDEFNNLGDAEKVKFSQNETAAALSRLDHLLNELDSLRAGVDDPDGLVSLTLGFDGRLLEVRIADAIGNVMTNLQLEKKLNSLFAAGNKGVDEMRGDII</sequence>
<dbReference type="eggNOG" id="ENOG503077K">
    <property type="taxonomic scope" value="Bacteria"/>
</dbReference>
<name>D5P526_9MYCO</name>
<evidence type="ECO:0000313" key="2">
    <source>
        <dbReference type="Proteomes" id="UP000003653"/>
    </source>
</evidence>
<gene>
    <name evidence="1" type="ORF">HMPREF0591_1270</name>
</gene>
<reference evidence="1 2" key="1">
    <citation type="submission" date="2010-04" db="EMBL/GenBank/DDBJ databases">
        <authorList>
            <person name="Muzny D."/>
            <person name="Qin X."/>
            <person name="Deng J."/>
            <person name="Jiang H."/>
            <person name="Liu Y."/>
            <person name="Qu J."/>
            <person name="Song X.-Z."/>
            <person name="Zhang L."/>
            <person name="Thornton R."/>
            <person name="Coyle M."/>
            <person name="Francisco L."/>
            <person name="Jackson L."/>
            <person name="Javaid M."/>
            <person name="Korchina V."/>
            <person name="Kovar C."/>
            <person name="Mata R."/>
            <person name="Mathew T."/>
            <person name="Ngo R."/>
            <person name="Nguyen L."/>
            <person name="Nguyen N."/>
            <person name="Okwuonu G."/>
            <person name="Ongeri F."/>
            <person name="Pham C."/>
            <person name="Simmons D."/>
            <person name="Wilczek-Boney K."/>
            <person name="Hale W."/>
            <person name="Jakkamsetti A."/>
            <person name="Pham P."/>
            <person name="Ruth R."/>
            <person name="San Lucas F."/>
            <person name="Warren J."/>
            <person name="Zhang J."/>
            <person name="Zhao Z."/>
            <person name="Zhou C."/>
            <person name="Zhu D."/>
            <person name="Lee S."/>
            <person name="Bess C."/>
            <person name="Blankenburg K."/>
            <person name="Forbes L."/>
            <person name="Fu Q."/>
            <person name="Gubbala S."/>
            <person name="Hirani K."/>
            <person name="Jayaseelan J.C."/>
            <person name="Lara F."/>
            <person name="Munidasa M."/>
            <person name="Palculict T."/>
            <person name="Patil S."/>
            <person name="Pu L.-L."/>
            <person name="Saada N."/>
            <person name="Tang L."/>
            <person name="Weissenberger G."/>
            <person name="Zhu Y."/>
            <person name="Hemphill L."/>
            <person name="Shang Y."/>
            <person name="Youmans B."/>
            <person name="Ayvaz T."/>
            <person name="Ross M."/>
            <person name="Santibanez J."/>
            <person name="Aqrawi P."/>
            <person name="Gross S."/>
            <person name="Joshi V."/>
            <person name="Fowler G."/>
            <person name="Nazareth L."/>
            <person name="Reid J."/>
            <person name="Worley K."/>
            <person name="Petrosino J."/>
            <person name="Highlander S."/>
            <person name="Gibbs R."/>
        </authorList>
    </citation>
    <scope>NUCLEOTIDE SEQUENCE [LARGE SCALE GENOMIC DNA]</scope>
    <source>
        <strain evidence="1 2">ATCC BAA-614</strain>
    </source>
</reference>
<dbReference type="HOGENOM" id="CLU_2247064_0_0_11"/>
<dbReference type="Proteomes" id="UP000003653">
    <property type="component" value="Unassembled WGS sequence"/>
</dbReference>
<dbReference type="EMBL" id="ADNV01000093">
    <property type="protein sequence ID" value="EFG78824.1"/>
    <property type="molecule type" value="Genomic_DNA"/>
</dbReference>
<dbReference type="RefSeq" id="WP_007172547.1">
    <property type="nucleotide sequence ID" value="NZ_GG770583.1"/>
</dbReference>
<comment type="caution">
    <text evidence="1">The sequence shown here is derived from an EMBL/GenBank/DDBJ whole genome shotgun (WGS) entry which is preliminary data.</text>
</comment>
<dbReference type="AlphaFoldDB" id="D5P526"/>
<organism evidence="1 2">
    <name type="scientific">Mycobacterium parascrofulaceum ATCC BAA-614</name>
    <dbReference type="NCBI Taxonomy" id="525368"/>
    <lineage>
        <taxon>Bacteria</taxon>
        <taxon>Bacillati</taxon>
        <taxon>Actinomycetota</taxon>
        <taxon>Actinomycetes</taxon>
        <taxon>Mycobacteriales</taxon>
        <taxon>Mycobacteriaceae</taxon>
        <taxon>Mycobacterium</taxon>
        <taxon>Mycobacterium simiae complex</taxon>
    </lineage>
</organism>
<proteinExistence type="predicted"/>